<sequence>MFENLIHNENIDEIHTSDAYFGKVLLNGENLLIPYINLGISNHELNESNNLKFIDYCYFVAIDFSFLKINDNIILDNLKNKYNPLESSYLGGYDMLGNQNVFDIEVQANKRFIQLVKNYKIDEQIWTPLKELSFPINLDIDTLNDFVNNKKLPENLMILFK</sequence>
<evidence type="ECO:0000313" key="1">
    <source>
        <dbReference type="EMBL" id="SEH33964.1"/>
    </source>
</evidence>
<dbReference type="EMBL" id="FNWQ01000002">
    <property type="protein sequence ID" value="SEH33964.1"/>
    <property type="molecule type" value="Genomic_DNA"/>
</dbReference>
<evidence type="ECO:0000313" key="2">
    <source>
        <dbReference type="Proteomes" id="UP000198561"/>
    </source>
</evidence>
<dbReference type="AlphaFoldDB" id="A0A1H6HIA1"/>
<accession>A0A1H6HIA1</accession>
<dbReference type="OrthoDB" id="1252144at2"/>
<organism evidence="1 2">
    <name type="scientific">Chryseobacterium culicis</name>
    <dbReference type="NCBI Taxonomy" id="680127"/>
    <lineage>
        <taxon>Bacteria</taxon>
        <taxon>Pseudomonadati</taxon>
        <taxon>Bacteroidota</taxon>
        <taxon>Flavobacteriia</taxon>
        <taxon>Flavobacteriales</taxon>
        <taxon>Weeksellaceae</taxon>
        <taxon>Chryseobacterium group</taxon>
        <taxon>Chryseobacterium</taxon>
    </lineage>
</organism>
<gene>
    <name evidence="1" type="ORF">SAMN05421593_2528</name>
</gene>
<protein>
    <submittedName>
        <fullName evidence="1">Uncharacterized protein</fullName>
    </submittedName>
</protein>
<dbReference type="RefSeq" id="WP_089692563.1">
    <property type="nucleotide sequence ID" value="NZ_FNWQ01000002.1"/>
</dbReference>
<reference evidence="1 2" key="1">
    <citation type="submission" date="2016-10" db="EMBL/GenBank/DDBJ databases">
        <authorList>
            <person name="de Groot N.N."/>
        </authorList>
    </citation>
    <scope>NUCLEOTIDE SEQUENCE [LARGE SCALE GENOMIC DNA]</scope>
    <source>
        <strain evidence="1 2">DSM 23031</strain>
    </source>
</reference>
<name>A0A1H6HIA1_CHRCI</name>
<dbReference type="Proteomes" id="UP000198561">
    <property type="component" value="Unassembled WGS sequence"/>
</dbReference>
<proteinExistence type="predicted"/>